<keyword evidence="13" id="KW-1185">Reference proteome</keyword>
<dbReference type="PANTHER" id="PTHR23061:SF12">
    <property type="entry name" value="DNA POLYMERASE ALPHA SUBUNIT B"/>
    <property type="match status" value="1"/>
</dbReference>
<evidence type="ECO:0000259" key="8">
    <source>
        <dbReference type="Pfam" id="PF04042"/>
    </source>
</evidence>
<evidence type="ECO:0000313" key="11">
    <source>
        <dbReference type="EMBL" id="KAE8254857.1"/>
    </source>
</evidence>
<evidence type="ECO:0000256" key="4">
    <source>
        <dbReference type="ARBA" id="ARBA00022705"/>
    </source>
</evidence>
<organism evidence="11 12">
    <name type="scientific">Tilletia caries</name>
    <name type="common">wheat bunt fungus</name>
    <dbReference type="NCBI Taxonomy" id="13290"/>
    <lineage>
        <taxon>Eukaryota</taxon>
        <taxon>Fungi</taxon>
        <taxon>Dikarya</taxon>
        <taxon>Basidiomycota</taxon>
        <taxon>Ustilaginomycotina</taxon>
        <taxon>Exobasidiomycetes</taxon>
        <taxon>Tilletiales</taxon>
        <taxon>Tilletiaceae</taxon>
        <taxon>Tilletia</taxon>
    </lineage>
</organism>
<dbReference type="Pfam" id="PF22062">
    <property type="entry name" value="OB_DPOA2"/>
    <property type="match status" value="1"/>
</dbReference>
<dbReference type="PANTHER" id="PTHR23061">
    <property type="entry name" value="DNA POLYMERASE 2 ALPHA 70 KDA SUBUNIT"/>
    <property type="match status" value="1"/>
</dbReference>
<feature type="region of interest" description="Disordered" evidence="7">
    <location>
        <begin position="566"/>
        <end position="585"/>
    </location>
</feature>
<dbReference type="AlphaFoldDB" id="A0A177U4X3"/>
<sequence length="597" mass="64102">MATPVRPAGLLLETLNPQIENRSSGPGQTSRVKLFVSVDPKLWEYRYMFEKPADKGEALDNRIDELAQLVIDHYELEEDLGDPAQQTQEDIYVVGRICPDAPANPAVASFSKVADNAEDADMLGGDPNLAKNKGPLSLTDAISVDATATPTGGTSSGSKESGGAYPLLPRLTPQGIFLESSRVLGGGSRTRLVLSPTCTVRGAPVGAANPVGLFPGMIVGCKGRNVGGDAFRVEELLLVPSLPHSITAIRTMLSFQHEDAKHLQGDAARIIVASGPFVNLHNSKDLDFAPWHRLLDWLEQGSQADDQSPEAPGRPDVLLLLGPFIPANHPALSSPTLSALPTELFARHISGRLQRLSRNSPGTSIILVPSTNDICHRHTAWPQPSFDKDDEDLALPKRVKRLPNPALFTINEVTIAVSTADVLKDLKAEELVQRVSDPAAAQSRPNGENAAAAPKDQVARLIRHVLSQRSFYPLYPSSPASALTLDVTHSNLATFPSVTPDVLILPSTLKSFARVIDSTVVLNPGFATATSATNSSQSTAEGKEGGQPMTVARMIVAPLSREELEELEGTRGVNEETGQDGEPHRIYERTRVDLIQI</sequence>
<gene>
    <name evidence="11" type="ORF">A4X03_0g5656</name>
    <name evidence="10" type="ORF">JKIAZH3_G8364</name>
</gene>
<comment type="caution">
    <text evidence="11">The sequence shown here is derived from an EMBL/GenBank/DDBJ whole genome shotgun (WGS) entry which is preliminary data.</text>
</comment>
<dbReference type="InterPro" id="IPR054300">
    <property type="entry name" value="OB_DPOA2"/>
</dbReference>
<dbReference type="InterPro" id="IPR007185">
    <property type="entry name" value="DNA_pol_a/d/e_bsu"/>
</dbReference>
<dbReference type="Gene3D" id="3.60.21.60">
    <property type="match status" value="2"/>
</dbReference>
<feature type="domain" description="DNA polymerase alpha subunit B OB" evidence="9">
    <location>
        <begin position="57"/>
        <end position="106"/>
    </location>
</feature>
<evidence type="ECO:0000256" key="2">
    <source>
        <dbReference type="ARBA" id="ARBA00007299"/>
    </source>
</evidence>
<dbReference type="Pfam" id="PF04042">
    <property type="entry name" value="DNA_pol_E_B"/>
    <property type="match status" value="1"/>
</dbReference>
<evidence type="ECO:0000256" key="5">
    <source>
        <dbReference type="ARBA" id="ARBA00023242"/>
    </source>
</evidence>
<dbReference type="EMBL" id="LWDD02000935">
    <property type="protein sequence ID" value="KAE8254857.1"/>
    <property type="molecule type" value="Genomic_DNA"/>
</dbReference>
<dbReference type="Proteomes" id="UP000836402">
    <property type="component" value="Unassembled WGS sequence"/>
</dbReference>
<comment type="function">
    <text evidence="6">Accessory subunit of the DNA polymerase alpha complex (also known as the alpha DNA polymerase-primase complex) which plays an essential role in the initiation of DNA synthesis.</text>
</comment>
<evidence type="ECO:0000313" key="10">
    <source>
        <dbReference type="EMBL" id="CAD6956703.1"/>
    </source>
</evidence>
<dbReference type="InterPro" id="IPR016722">
    <property type="entry name" value="DNA_pol_alpha_bsu"/>
</dbReference>
<feature type="domain" description="DNA polymerase alpha/delta/epsilon subunit B" evidence="8">
    <location>
        <begin position="270"/>
        <end position="513"/>
    </location>
</feature>
<reference evidence="10" key="3">
    <citation type="submission" date="2020-10" db="EMBL/GenBank/DDBJ databases">
        <authorList>
            <person name="Sedaghatjoo S."/>
        </authorList>
    </citation>
    <scope>NUCLEOTIDE SEQUENCE</scope>
    <source>
        <strain evidence="10">AZH3</strain>
    </source>
</reference>
<dbReference type="GO" id="GO:0005658">
    <property type="term" value="C:alpha DNA polymerase:primase complex"/>
    <property type="evidence" value="ECO:0007669"/>
    <property type="project" value="TreeGrafter"/>
</dbReference>
<evidence type="ECO:0000256" key="3">
    <source>
        <dbReference type="ARBA" id="ARBA00018596"/>
    </source>
</evidence>
<accession>A0A177U4X3</accession>
<dbReference type="EMBL" id="CAJHJG010006390">
    <property type="protein sequence ID" value="CAD6956703.1"/>
    <property type="molecule type" value="Genomic_DNA"/>
</dbReference>
<proteinExistence type="inferred from homology"/>
<comment type="subcellular location">
    <subcellularLocation>
        <location evidence="1 6">Nucleus</location>
    </subcellularLocation>
</comment>
<dbReference type="PIRSF" id="PIRSF018300">
    <property type="entry name" value="DNA_pol_alph_2"/>
    <property type="match status" value="1"/>
</dbReference>
<evidence type="ECO:0000313" key="13">
    <source>
        <dbReference type="Proteomes" id="UP000836402"/>
    </source>
</evidence>
<evidence type="ECO:0000256" key="6">
    <source>
        <dbReference type="PIRNR" id="PIRNR018300"/>
    </source>
</evidence>
<name>A0A177U4X3_9BASI</name>
<keyword evidence="5 6" id="KW-0539">Nucleus</keyword>
<evidence type="ECO:0000256" key="1">
    <source>
        <dbReference type="ARBA" id="ARBA00004123"/>
    </source>
</evidence>
<protein>
    <recommendedName>
        <fullName evidence="3 6">DNA polymerase alpha subunit B</fullName>
    </recommendedName>
</protein>
<dbReference type="GO" id="GO:0006270">
    <property type="term" value="P:DNA replication initiation"/>
    <property type="evidence" value="ECO:0007669"/>
    <property type="project" value="TreeGrafter"/>
</dbReference>
<evidence type="ECO:0000313" key="12">
    <source>
        <dbReference type="Proteomes" id="UP000077671"/>
    </source>
</evidence>
<keyword evidence="4 6" id="KW-0235">DNA replication</keyword>
<comment type="similarity">
    <text evidence="2 6">Belongs to the DNA polymerase alpha subunit B family.</text>
</comment>
<reference evidence="11" key="1">
    <citation type="submission" date="2016-04" db="EMBL/GenBank/DDBJ databases">
        <authorList>
            <person name="Nguyen H.D."/>
            <person name="Kesanakurti P."/>
            <person name="Cullis J."/>
            <person name="Levesque C.A."/>
            <person name="Hambleton S."/>
        </authorList>
    </citation>
    <scope>NUCLEOTIDE SEQUENCE</scope>
    <source>
        <strain evidence="11">DAOMC 238032</strain>
    </source>
</reference>
<evidence type="ECO:0000259" key="9">
    <source>
        <dbReference type="Pfam" id="PF22062"/>
    </source>
</evidence>
<dbReference type="GO" id="GO:0003677">
    <property type="term" value="F:DNA binding"/>
    <property type="evidence" value="ECO:0007669"/>
    <property type="project" value="InterPro"/>
</dbReference>
<reference evidence="11" key="2">
    <citation type="journal article" date="2019" name="IMA Fungus">
        <title>Genome sequencing and comparison of five Tilletia species to identify candidate genes for the detection of regulated species infecting wheat.</title>
        <authorList>
            <person name="Nguyen H.D.T."/>
            <person name="Sultana T."/>
            <person name="Kesanakurti P."/>
            <person name="Hambleton S."/>
        </authorList>
    </citation>
    <scope>NUCLEOTIDE SEQUENCE</scope>
    <source>
        <strain evidence="11">DAOMC 238032</strain>
    </source>
</reference>
<evidence type="ECO:0000256" key="7">
    <source>
        <dbReference type="SAM" id="MobiDB-lite"/>
    </source>
</evidence>
<dbReference type="Proteomes" id="UP000077671">
    <property type="component" value="Unassembled WGS sequence"/>
</dbReference>